<keyword evidence="2" id="KW-0808">Transferase</keyword>
<dbReference type="EMBL" id="CP003876">
    <property type="protein sequence ID" value="AFU04694.1"/>
    <property type="molecule type" value="Genomic_DNA"/>
</dbReference>
<dbReference type="GO" id="GO:0003676">
    <property type="term" value="F:nucleic acid binding"/>
    <property type="evidence" value="ECO:0007669"/>
    <property type="project" value="InterPro"/>
</dbReference>
<name>K0F506_NOCB7</name>
<dbReference type="Pfam" id="PF01170">
    <property type="entry name" value="UPF0020"/>
    <property type="match status" value="1"/>
</dbReference>
<dbReference type="PANTHER" id="PTHR14911:SF13">
    <property type="entry name" value="TRNA (GUANINE(6)-N2)-METHYLTRANSFERASE THUMP3"/>
    <property type="match status" value="1"/>
</dbReference>
<dbReference type="GO" id="GO:0030488">
    <property type="term" value="P:tRNA methylation"/>
    <property type="evidence" value="ECO:0007669"/>
    <property type="project" value="TreeGrafter"/>
</dbReference>
<dbReference type="GO" id="GO:0016423">
    <property type="term" value="F:tRNA (guanine) methyltransferase activity"/>
    <property type="evidence" value="ECO:0007669"/>
    <property type="project" value="TreeGrafter"/>
</dbReference>
<dbReference type="Gene3D" id="3.30.2130.30">
    <property type="match status" value="1"/>
</dbReference>
<dbReference type="InterPro" id="IPR002052">
    <property type="entry name" value="DNA_methylase_N6_adenine_CS"/>
</dbReference>
<dbReference type="AlphaFoldDB" id="K0F506"/>
<protein>
    <submittedName>
        <fullName evidence="2">Putative RNA methylase</fullName>
    </submittedName>
</protein>
<gene>
    <name evidence="2" type="ORF">O3I_033725</name>
</gene>
<dbReference type="CDD" id="cd11715">
    <property type="entry name" value="THUMP_AdoMetMT"/>
    <property type="match status" value="1"/>
</dbReference>
<evidence type="ECO:0000313" key="2">
    <source>
        <dbReference type="EMBL" id="AFU04694.1"/>
    </source>
</evidence>
<dbReference type="PROSITE" id="PS00092">
    <property type="entry name" value="N6_MTASE"/>
    <property type="match status" value="1"/>
</dbReference>
<dbReference type="KEGG" id="nbr:O3I_033725"/>
<organism evidence="2 3">
    <name type="scientific">Nocardia brasiliensis (strain ATCC 700358 / HUJEG-1)</name>
    <dbReference type="NCBI Taxonomy" id="1133849"/>
    <lineage>
        <taxon>Bacteria</taxon>
        <taxon>Bacillati</taxon>
        <taxon>Actinomycetota</taxon>
        <taxon>Actinomycetes</taxon>
        <taxon>Mycobacteriales</taxon>
        <taxon>Nocardiaceae</taxon>
        <taxon>Nocardia</taxon>
    </lineage>
</organism>
<proteinExistence type="predicted"/>
<dbReference type="InterPro" id="IPR029063">
    <property type="entry name" value="SAM-dependent_MTases_sf"/>
</dbReference>
<dbReference type="InterPro" id="IPR000241">
    <property type="entry name" value="RlmKL-like_Mtase"/>
</dbReference>
<dbReference type="CDD" id="cd02440">
    <property type="entry name" value="AdoMet_MTases"/>
    <property type="match status" value="1"/>
</dbReference>
<keyword evidence="2" id="KW-0489">Methyltransferase</keyword>
<dbReference type="PANTHER" id="PTHR14911">
    <property type="entry name" value="THUMP DOMAIN-CONTAINING"/>
    <property type="match status" value="1"/>
</dbReference>
<dbReference type="RefSeq" id="WP_014987545.1">
    <property type="nucleotide sequence ID" value="NC_018681.1"/>
</dbReference>
<dbReference type="eggNOG" id="COG0116">
    <property type="taxonomic scope" value="Bacteria"/>
</dbReference>
<feature type="domain" description="Ribosomal RNA large subunit methyltransferase K/L-like methyltransferase" evidence="1">
    <location>
        <begin position="178"/>
        <end position="339"/>
    </location>
</feature>
<evidence type="ECO:0000259" key="1">
    <source>
        <dbReference type="Pfam" id="PF01170"/>
    </source>
</evidence>
<dbReference type="Proteomes" id="UP000006304">
    <property type="component" value="Chromosome"/>
</dbReference>
<dbReference type="Gene3D" id="3.40.50.150">
    <property type="entry name" value="Vaccinia Virus protein VP39"/>
    <property type="match status" value="1"/>
</dbReference>
<accession>K0F506</accession>
<dbReference type="HOGENOM" id="CLU_787158_0_0_11"/>
<keyword evidence="3" id="KW-1185">Reference proteome</keyword>
<dbReference type="STRING" id="1133849.O3I_033725"/>
<reference evidence="2 3" key="1">
    <citation type="journal article" date="2012" name="J. Bacteriol.">
        <title>Complete genome sequence of Nocardia brasiliensis HUJEG-1.</title>
        <authorList>
            <person name="Vera-Cabrera L."/>
            <person name="Ortiz-Lopez R."/>
            <person name="Elizondo-Gonzalez R."/>
            <person name="Perez-Maya A.A."/>
            <person name="Ocampo-Candiani J."/>
        </authorList>
    </citation>
    <scope>NUCLEOTIDE SEQUENCE [LARGE SCALE GENOMIC DNA]</scope>
    <source>
        <strain evidence="3">ATCC 700358</strain>
    </source>
</reference>
<dbReference type="PRINTS" id="PR00507">
    <property type="entry name" value="N12N6MTFRASE"/>
</dbReference>
<sequence length="352" mass="37474">MGIRLVARCVRGLESVVAAEVLRLGLGAVVELGHREIHCHTLSSASQVLRLRTADDAFVLAATAPDIGRRKNSVAVLAGLVADLDVPRLWEARERCGGPPGLGGGIEVSASFLGRRNFNRYDVEDAVGGALSEQLGLHYHSRRGGARPPDSGSGWRVTLDGQHARLMLRIATHPLHRRPYKQQSVPGSLHPPVASAMVQLADLRPGDRVLDPCCGAGTLLLEARHLQPAATYRGFDADPAAVRATRANAAATIPARLGDAANVPLPPGSIDRIVCNPPWDSQAPARGLLSHSSLPLWTELRRLLTANGIAVLLIPDARELATAIHAGFTPTHLQQVRISGRPSFLIRVAPAS</sequence>
<evidence type="ECO:0000313" key="3">
    <source>
        <dbReference type="Proteomes" id="UP000006304"/>
    </source>
</evidence>
<dbReference type="SUPFAM" id="SSF53335">
    <property type="entry name" value="S-adenosyl-L-methionine-dependent methyltransferases"/>
    <property type="match status" value="1"/>
</dbReference>